<dbReference type="InterPro" id="IPR032808">
    <property type="entry name" value="DoxX"/>
</dbReference>
<name>A0A1N7SX29_9BURK</name>
<comment type="subcellular location">
    <subcellularLocation>
        <location evidence="1">Membrane</location>
        <topology evidence="1">Multi-pass membrane protein</topology>
    </subcellularLocation>
</comment>
<dbReference type="OrthoDB" id="7595779at2"/>
<evidence type="ECO:0000313" key="7">
    <source>
        <dbReference type="Proteomes" id="UP000195569"/>
    </source>
</evidence>
<comment type="caution">
    <text evidence="6">The sequence shown here is derived from an EMBL/GenBank/DDBJ whole genome shotgun (WGS) entry which is preliminary data.</text>
</comment>
<dbReference type="Pfam" id="PF13564">
    <property type="entry name" value="DoxX_2"/>
    <property type="match status" value="1"/>
</dbReference>
<keyword evidence="4 5" id="KW-0472">Membrane</keyword>
<evidence type="ECO:0000256" key="2">
    <source>
        <dbReference type="ARBA" id="ARBA00022692"/>
    </source>
</evidence>
<gene>
    <name evidence="6" type="ORF">BN2476_1750003</name>
</gene>
<evidence type="ECO:0000256" key="3">
    <source>
        <dbReference type="ARBA" id="ARBA00022989"/>
    </source>
</evidence>
<evidence type="ECO:0000313" key="6">
    <source>
        <dbReference type="EMBL" id="SIT52046.1"/>
    </source>
</evidence>
<proteinExistence type="predicted"/>
<evidence type="ECO:0000256" key="5">
    <source>
        <dbReference type="SAM" id="Phobius"/>
    </source>
</evidence>
<protein>
    <submittedName>
        <fullName evidence="6">Transmembrane protein</fullName>
    </submittedName>
</protein>
<reference evidence="6" key="1">
    <citation type="submission" date="2016-12" db="EMBL/GenBank/DDBJ databases">
        <authorList>
            <person name="Moulin L."/>
        </authorList>
    </citation>
    <scope>NUCLEOTIDE SEQUENCE [LARGE SCALE GENOMIC DNA]</scope>
    <source>
        <strain evidence="6">STM 7183</strain>
    </source>
</reference>
<evidence type="ECO:0000256" key="1">
    <source>
        <dbReference type="ARBA" id="ARBA00004141"/>
    </source>
</evidence>
<dbReference type="RefSeq" id="WP_160111886.1">
    <property type="nucleotide sequence ID" value="NZ_CYGY02000175.1"/>
</dbReference>
<dbReference type="EMBL" id="CYGY02000175">
    <property type="protein sequence ID" value="SIT52046.1"/>
    <property type="molecule type" value="Genomic_DNA"/>
</dbReference>
<dbReference type="AlphaFoldDB" id="A0A1N7SX29"/>
<sequence length="112" mass="11735">MSAAAILSGITALAFAGAGLANFFNVGNAEANFQRWGYPQGWRHLTAGLELAGAALLLLPSTRLIALAGLALVILAALVTLLKWRERLSHLIPVIGFFALILADAVLQRAGT</sequence>
<keyword evidence="2 5" id="KW-0812">Transmembrane</keyword>
<accession>A0A1N7SX29</accession>
<keyword evidence="3 5" id="KW-1133">Transmembrane helix</keyword>
<dbReference type="GO" id="GO:0016020">
    <property type="term" value="C:membrane"/>
    <property type="evidence" value="ECO:0007669"/>
    <property type="project" value="UniProtKB-SubCell"/>
</dbReference>
<organism evidence="6 7">
    <name type="scientific">Paraburkholderia piptadeniae</name>
    <dbReference type="NCBI Taxonomy" id="1701573"/>
    <lineage>
        <taxon>Bacteria</taxon>
        <taxon>Pseudomonadati</taxon>
        <taxon>Pseudomonadota</taxon>
        <taxon>Betaproteobacteria</taxon>
        <taxon>Burkholderiales</taxon>
        <taxon>Burkholderiaceae</taxon>
        <taxon>Paraburkholderia</taxon>
    </lineage>
</organism>
<keyword evidence="7" id="KW-1185">Reference proteome</keyword>
<evidence type="ECO:0000256" key="4">
    <source>
        <dbReference type="ARBA" id="ARBA00023136"/>
    </source>
</evidence>
<feature type="transmembrane region" description="Helical" evidence="5">
    <location>
        <begin position="64"/>
        <end position="82"/>
    </location>
</feature>
<dbReference type="Proteomes" id="UP000195569">
    <property type="component" value="Unassembled WGS sequence"/>
</dbReference>
<feature type="transmembrane region" description="Helical" evidence="5">
    <location>
        <begin position="88"/>
        <end position="107"/>
    </location>
</feature>